<reference evidence="2" key="1">
    <citation type="submission" date="2013-12" db="EMBL/GenBank/DDBJ databases">
        <authorList>
            <person name="Omoto C.K."/>
            <person name="Sibley D."/>
            <person name="Venepally P."/>
            <person name="Hadjithomas M."/>
            <person name="Karamycheva S."/>
            <person name="Brunk B."/>
            <person name="Roos D."/>
            <person name="Caler E."/>
            <person name="Lorenzi H."/>
        </authorList>
    </citation>
    <scope>NUCLEOTIDE SEQUENCE</scope>
</reference>
<keyword evidence="3" id="KW-1185">Reference proteome</keyword>
<dbReference type="RefSeq" id="XP_011132741.1">
    <property type="nucleotide sequence ID" value="XM_011134439.1"/>
</dbReference>
<accession>A0A023AZN1</accession>
<gene>
    <name evidence="2" type="ORF">GNI_149790</name>
</gene>
<protein>
    <submittedName>
        <fullName evidence="2">Uncharacterized protein</fullName>
    </submittedName>
</protein>
<dbReference type="VEuPathDB" id="CryptoDB:GNI_149790"/>
<evidence type="ECO:0000256" key="1">
    <source>
        <dbReference type="SAM" id="MobiDB-lite"/>
    </source>
</evidence>
<sequence>MTKCRRWFDRYQKQAGLTVYVGPTASVDSGTWKDFREDYRTAMSGGTGISGTGISSPGMYRTVEDPNWRPHGSSSHRDYGDRDYGDRDYGDRDYGGRDYGGRDYGSGGRGCPNGSGRRDHPSGSAGRDSGSGGRAYAGAYAGGNGISTVARGSPPGDFSFRQFSDQMGGMDECSPVVVGDYEKQLVRRIVQPRGGRAMPTMGELDGFRREASAVDLVSILEAISEYILNETQSWQWKIRALALLQTLLVRDRL</sequence>
<organism evidence="2 3">
    <name type="scientific">Gregarina niphandrodes</name>
    <name type="common">Septate eugregarine</name>
    <dbReference type="NCBI Taxonomy" id="110365"/>
    <lineage>
        <taxon>Eukaryota</taxon>
        <taxon>Sar</taxon>
        <taxon>Alveolata</taxon>
        <taxon>Apicomplexa</taxon>
        <taxon>Conoidasida</taxon>
        <taxon>Gregarinasina</taxon>
        <taxon>Eugregarinorida</taxon>
        <taxon>Gregarinidae</taxon>
        <taxon>Gregarina</taxon>
    </lineage>
</organism>
<feature type="compositionally biased region" description="Gly residues" evidence="1">
    <location>
        <begin position="102"/>
        <end position="113"/>
    </location>
</feature>
<dbReference type="GeneID" id="22915234"/>
<proteinExistence type="predicted"/>
<name>A0A023AZN1_GRENI</name>
<evidence type="ECO:0000313" key="2">
    <source>
        <dbReference type="EMBL" id="EZG44248.1"/>
    </source>
</evidence>
<evidence type="ECO:0000313" key="3">
    <source>
        <dbReference type="Proteomes" id="UP000019763"/>
    </source>
</evidence>
<dbReference type="EMBL" id="AFNH02001114">
    <property type="protein sequence ID" value="EZG44248.1"/>
    <property type="molecule type" value="Genomic_DNA"/>
</dbReference>
<comment type="caution">
    <text evidence="2">The sequence shown here is derived from an EMBL/GenBank/DDBJ whole genome shotgun (WGS) entry which is preliminary data.</text>
</comment>
<dbReference type="Proteomes" id="UP000019763">
    <property type="component" value="Unassembled WGS sequence"/>
</dbReference>
<dbReference type="AlphaFoldDB" id="A0A023AZN1"/>
<feature type="compositionally biased region" description="Basic and acidic residues" evidence="1">
    <location>
        <begin position="75"/>
        <end position="101"/>
    </location>
</feature>
<feature type="region of interest" description="Disordered" evidence="1">
    <location>
        <begin position="43"/>
        <end position="132"/>
    </location>
</feature>